<protein>
    <submittedName>
        <fullName evidence="1">Uncharacterized protein</fullName>
    </submittedName>
</protein>
<name>A0A9X2WFU4_9GAMM</name>
<comment type="caution">
    <text evidence="1">The sequence shown here is derived from an EMBL/GenBank/DDBJ whole genome shotgun (WGS) entry which is preliminary data.</text>
</comment>
<dbReference type="Proteomes" id="UP001147830">
    <property type="component" value="Unassembled WGS sequence"/>
</dbReference>
<reference evidence="1" key="2">
    <citation type="submission" date="2022-08" db="EMBL/GenBank/DDBJ databases">
        <authorList>
            <person name="Dong C."/>
        </authorList>
    </citation>
    <scope>NUCLEOTIDE SEQUENCE</scope>
    <source>
        <strain evidence="1">59MF3M-4</strain>
    </source>
</reference>
<gene>
    <name evidence="1" type="ORF">NYR02_10215</name>
</gene>
<dbReference type="EMBL" id="JAOANI010000015">
    <property type="protein sequence ID" value="MCT7359396.1"/>
    <property type="molecule type" value="Genomic_DNA"/>
</dbReference>
<evidence type="ECO:0000313" key="2">
    <source>
        <dbReference type="Proteomes" id="UP001147830"/>
    </source>
</evidence>
<accession>A0A9X2WFU4</accession>
<reference evidence="1" key="1">
    <citation type="journal article" date="2022" name="Front. Microbiol.">
        <title>Genome-based taxonomic rearrangement of Oceanobacter-related bacteria including the description of Thalassolituus hydrocarbonoclasticus sp. nov. and Thalassolituus pacificus sp. nov. and emended description of the genus Thalassolituus.</title>
        <authorList>
            <person name="Dong C."/>
            <person name="Wei L."/>
            <person name="Wang J."/>
            <person name="Lai Q."/>
            <person name="Huang Z."/>
            <person name="Shao Z."/>
        </authorList>
    </citation>
    <scope>NUCLEOTIDE SEQUENCE</scope>
    <source>
        <strain evidence="1">59MF3M-4</strain>
    </source>
</reference>
<keyword evidence="2" id="KW-1185">Reference proteome</keyword>
<proteinExistence type="predicted"/>
<dbReference type="RefSeq" id="WP_260976256.1">
    <property type="nucleotide sequence ID" value="NZ_JAOANI010000015.1"/>
</dbReference>
<dbReference type="AlphaFoldDB" id="A0A9X2WFU4"/>
<organism evidence="1 2">
    <name type="scientific">Thalassolituus pacificus</name>
    <dbReference type="NCBI Taxonomy" id="2975440"/>
    <lineage>
        <taxon>Bacteria</taxon>
        <taxon>Pseudomonadati</taxon>
        <taxon>Pseudomonadota</taxon>
        <taxon>Gammaproteobacteria</taxon>
        <taxon>Oceanospirillales</taxon>
        <taxon>Oceanospirillaceae</taxon>
        <taxon>Thalassolituus</taxon>
    </lineage>
</organism>
<sequence>MAEAGRLNHVGADSAEEFRRRRLEKSAVPDKIMTVFFCRFFALLTLLRPSYQVDQVICRYTAISPLV</sequence>
<evidence type="ECO:0000313" key="1">
    <source>
        <dbReference type="EMBL" id="MCT7359396.1"/>
    </source>
</evidence>